<reference evidence="1 2" key="1">
    <citation type="submission" date="2019-07" db="EMBL/GenBank/DDBJ databases">
        <title>Caenimonas sedimenti sp. nov., isolated from activated sludge.</title>
        <authorList>
            <person name="Xu J."/>
        </authorList>
    </citation>
    <scope>NUCLEOTIDE SEQUENCE [LARGE SCALE GENOMIC DNA]</scope>
    <source>
        <strain evidence="1 2">HX-9-20</strain>
    </source>
</reference>
<keyword evidence="2" id="KW-1185">Reference proteome</keyword>
<dbReference type="SUPFAM" id="SSF55166">
    <property type="entry name" value="Hedgehog/DD-peptidase"/>
    <property type="match status" value="1"/>
</dbReference>
<comment type="caution">
    <text evidence="1">The sequence shown here is derived from an EMBL/GenBank/DDBJ whole genome shotgun (WGS) entry which is preliminary data.</text>
</comment>
<dbReference type="RefSeq" id="WP_145896923.1">
    <property type="nucleotide sequence ID" value="NZ_VOBQ01000027.1"/>
</dbReference>
<dbReference type="OrthoDB" id="9554389at2"/>
<evidence type="ECO:0008006" key="3">
    <source>
        <dbReference type="Google" id="ProtNLM"/>
    </source>
</evidence>
<dbReference type="InterPro" id="IPR009045">
    <property type="entry name" value="Zn_M74/Hedgehog-like"/>
</dbReference>
<dbReference type="Proteomes" id="UP000318199">
    <property type="component" value="Unassembled WGS sequence"/>
</dbReference>
<dbReference type="AlphaFoldDB" id="A0A562ZEU4"/>
<proteinExistence type="predicted"/>
<sequence>MSALPLPLVLGADLPADLRRILRPGEALHDRSDIARVLPSSFLRVESWAQAMETPLTPHFKVWELIGVDVREAPEARRFPRHVPCALVLLAAALELFRLETGTYVHVAANGGYRSPGHALSRHASRHCWGTAANIYRVGDTLLDGREQIEQYAAIARRVIPGVWIRPFGQGDGEADDHLHLDIGYTVFDPVG</sequence>
<dbReference type="Gene3D" id="3.30.1380.10">
    <property type="match status" value="1"/>
</dbReference>
<accession>A0A562ZEU4</accession>
<protein>
    <recommendedName>
        <fullName evidence="3">Peptidase M15A C-terminal domain-containing protein</fullName>
    </recommendedName>
</protein>
<dbReference type="EMBL" id="VOBQ01000027">
    <property type="protein sequence ID" value="TWO66054.1"/>
    <property type="molecule type" value="Genomic_DNA"/>
</dbReference>
<organism evidence="1 2">
    <name type="scientific">Caenimonas sedimenti</name>
    <dbReference type="NCBI Taxonomy" id="2596921"/>
    <lineage>
        <taxon>Bacteria</taxon>
        <taxon>Pseudomonadati</taxon>
        <taxon>Pseudomonadota</taxon>
        <taxon>Betaproteobacteria</taxon>
        <taxon>Burkholderiales</taxon>
        <taxon>Comamonadaceae</taxon>
        <taxon>Caenimonas</taxon>
    </lineage>
</organism>
<evidence type="ECO:0000313" key="1">
    <source>
        <dbReference type="EMBL" id="TWO66054.1"/>
    </source>
</evidence>
<gene>
    <name evidence="1" type="ORF">FN976_27125</name>
</gene>
<name>A0A562ZEU4_9BURK</name>
<evidence type="ECO:0000313" key="2">
    <source>
        <dbReference type="Proteomes" id="UP000318199"/>
    </source>
</evidence>